<evidence type="ECO:0000259" key="5">
    <source>
        <dbReference type="Pfam" id="PF17908"/>
    </source>
</evidence>
<protein>
    <submittedName>
        <fullName evidence="6">NB-ARC domain-containing protein</fullName>
    </submittedName>
</protein>
<dbReference type="InterPro" id="IPR042197">
    <property type="entry name" value="Apaf_helical"/>
</dbReference>
<dbReference type="Gene3D" id="1.10.8.430">
    <property type="entry name" value="Helical domain of apoptotic protease-activating factors"/>
    <property type="match status" value="1"/>
</dbReference>
<dbReference type="Gene3D" id="3.40.50.300">
    <property type="entry name" value="P-loop containing nucleotide triphosphate hydrolases"/>
    <property type="match status" value="1"/>
</dbReference>
<dbReference type="InterPro" id="IPR041452">
    <property type="entry name" value="APAF1_C"/>
</dbReference>
<dbReference type="PRINTS" id="PR00364">
    <property type="entry name" value="DISEASERSIST"/>
</dbReference>
<evidence type="ECO:0000256" key="2">
    <source>
        <dbReference type="ARBA" id="ARBA00022703"/>
    </source>
</evidence>
<dbReference type="InterPro" id="IPR027417">
    <property type="entry name" value="P-loop_NTPase"/>
</dbReference>
<dbReference type="GO" id="GO:0005829">
    <property type="term" value="C:cytosol"/>
    <property type="evidence" value="ECO:0007669"/>
    <property type="project" value="UniProtKB-ARBA"/>
</dbReference>
<dbReference type="InterPro" id="IPR011990">
    <property type="entry name" value="TPR-like_helical_dom_sf"/>
</dbReference>
<dbReference type="InterPro" id="IPR019734">
    <property type="entry name" value="TPR_rpt"/>
</dbReference>
<sequence length="1295" mass="147397">MGKSSKSTPNEYDPVTDYHYLKFENRCLRASGDDFQNLFEAILVRARPGEFERVRPYGKYGDRKCDGLIESEGIIFQVYSPDELKQAEVQKKIDEDLEGAVQHWRGILKKWVFVYNIKRGIAADIKLTLQQKRQQYPDIEIDCWSNDYLWEIVHGLTLQQRCELLGAPPQWDRGKPKKNFYVPNPPIHLLERSTDLGVLKNLLLSSSSLLSGIAGSTSKVSLHGMGGIGKSVLAGMLARDEEVQAAFPDGVFWIPLGQEPTLTLKQLNFAQMLGDASLTFQDVQQGKIHLSQLLNSRECLLILDDVWQVEHVAAFDVLSEQSKLLFTTRDSRIVKALNAIEYQVNPLNGDQALELLATCSGHAKEALPVEAHEIMQECGNLPSALSMIGAIAKARPNRWANLLSKLKNADLEKIRYHFPDYPYPDLLKVIQVSVDALEPEVRIRYLDFAVFPEDVAIPEATLRTFWEPEGLNEYDTQDVIDMLVERSLARRDAIGYLTLHDLQYDYVRRQSTDLPKLHNRLLDAYAIHCPQGWHTFPQNDGYFFEYLTYHLKSCNRENELFSLLVGSPAWMEAKSLACSGHESYVIDIERALKDFTDPLEPDQIVMLVQLHLAKRVVNHYVDYYSNTDLKTLVWLGREVEALNHARLRSPFDGRLAIFNALKEKGQIEFTLIDEAWKLLESASKYEERIAMLCQLVPILAETGRVQEANSLLSEIESFAWEAEDDEDGELDPRLSNLGVVLAQIERADEAEEILKRIEYEGCQADVLKALAEAFAKNGYVKAAMSYLDESLDAVITAGSCESNYEEWVSILVLMSEVLATYGYFSDAEEFVRLQEDSLVAVLAFSKLALINHKAGRYTECNTLFSEVLEIIPEIKVKVHRSWAFSDLALALSKVGCKSEAVENLSQAMKALSIEDNYKVAEMRRELAVSLAMLGLEAESRAVFYKAKESVQKVEEQRRQSILLRNIAVSLAQSGYREEAYSIFASELETSENLEELYERGWMMTELAQAMAISGYKVDAANILTKVKEILAVIEERFEKERLTEYLLSALTKSFCFSEAKEIIQANAEKPVNKFNFIELAKAMVSAKEFTKAEEFIQTINEEWCREWASRYLVAGLARSGQFEKASKIARSLKRDLDKAQAMREFSVALAQAQYFDEAEEISNLIEFDFYQAETLIELATVLSQNGFLEEAERIFRKAREIISLIESISLQQEILKKLALALCKAKLFSQGFYIWVSTIEGMLREIDDFLLTLFELVEAFEKIQVGLSQNILREAIRIAGWVHPSWQEIYELFQK</sequence>
<dbReference type="EMBL" id="CP130144">
    <property type="protein sequence ID" value="WNZ46404.1"/>
    <property type="molecule type" value="Genomic_DNA"/>
</dbReference>
<reference evidence="6" key="2">
    <citation type="submission" date="2023-07" db="EMBL/GenBank/DDBJ databases">
        <authorList>
            <person name="Bai X.-H."/>
            <person name="Wang H.-H."/>
            <person name="Wang J."/>
            <person name="Ma M.-Y."/>
            <person name="Hu H.-H."/>
            <person name="Song Z.-L."/>
            <person name="Ma H.-G."/>
            <person name="Fan Y."/>
            <person name="Du C.-Y."/>
            <person name="Xu J.-C."/>
        </authorList>
    </citation>
    <scope>NUCLEOTIDE SEQUENCE</scope>
    <source>
        <strain evidence="6">CZ1</strain>
    </source>
</reference>
<dbReference type="InterPro" id="IPR036388">
    <property type="entry name" value="WH-like_DNA-bd_sf"/>
</dbReference>
<evidence type="ECO:0000256" key="3">
    <source>
        <dbReference type="ARBA" id="ARBA00022737"/>
    </source>
</evidence>
<dbReference type="PANTHER" id="PTHR22845">
    <property type="entry name" value="APOPTOTIC PROTEASE-ACTIVATING FACTOR 1"/>
    <property type="match status" value="1"/>
</dbReference>
<dbReference type="GO" id="GO:0043531">
    <property type="term" value="F:ADP binding"/>
    <property type="evidence" value="ECO:0007669"/>
    <property type="project" value="InterPro"/>
</dbReference>
<gene>
    <name evidence="6" type="ORF">Q2T42_00955</name>
</gene>
<dbReference type="Pfam" id="PF17908">
    <property type="entry name" value="APAF1_C"/>
    <property type="match status" value="1"/>
</dbReference>
<keyword evidence="1" id="KW-0853">WD repeat</keyword>
<dbReference type="SUPFAM" id="SSF52540">
    <property type="entry name" value="P-loop containing nucleoside triphosphate hydrolases"/>
    <property type="match status" value="1"/>
</dbReference>
<dbReference type="Pfam" id="PF00931">
    <property type="entry name" value="NB-ARC"/>
    <property type="match status" value="1"/>
</dbReference>
<feature type="domain" description="APAF-1 helical" evidence="5">
    <location>
        <begin position="514"/>
        <end position="595"/>
    </location>
</feature>
<dbReference type="PANTHER" id="PTHR22845:SF5">
    <property type="entry name" value="APOPTOTIC PROTEASE-ACTIVATING FACTOR 1"/>
    <property type="match status" value="1"/>
</dbReference>
<dbReference type="InterPro" id="IPR002182">
    <property type="entry name" value="NB-ARC"/>
</dbReference>
<dbReference type="Gene3D" id="1.10.10.10">
    <property type="entry name" value="Winged helix-like DNA-binding domain superfamily/Winged helix DNA-binding domain"/>
    <property type="match status" value="1"/>
</dbReference>
<keyword evidence="2" id="KW-0053">Apoptosis</keyword>
<feature type="domain" description="NB-ARC" evidence="4">
    <location>
        <begin position="219"/>
        <end position="363"/>
    </location>
</feature>
<evidence type="ECO:0000313" key="6">
    <source>
        <dbReference type="EMBL" id="WNZ46404.1"/>
    </source>
</evidence>
<name>A0AA97ARA5_LEPBY</name>
<dbReference type="SUPFAM" id="SSF48452">
    <property type="entry name" value="TPR-like"/>
    <property type="match status" value="3"/>
</dbReference>
<dbReference type="Gene3D" id="1.25.40.10">
    <property type="entry name" value="Tetratricopeptide repeat domain"/>
    <property type="match status" value="3"/>
</dbReference>
<reference evidence="6" key="1">
    <citation type="journal article" date="2023" name="Plants (Basel)">
        <title>Genomic Analysis of Leptolyngbya boryana CZ1 Reveals Efficient Carbon Fixation Modules.</title>
        <authorList>
            <person name="Bai X."/>
            <person name="Wang H."/>
            <person name="Cheng W."/>
            <person name="Wang J."/>
            <person name="Ma M."/>
            <person name="Hu H."/>
            <person name="Song Z."/>
            <person name="Ma H."/>
            <person name="Fan Y."/>
            <person name="Du C."/>
            <person name="Xu J."/>
        </authorList>
    </citation>
    <scope>NUCLEOTIDE SEQUENCE</scope>
    <source>
        <strain evidence="6">CZ1</strain>
    </source>
</reference>
<dbReference type="SMART" id="SM00028">
    <property type="entry name" value="TPR"/>
    <property type="match status" value="4"/>
</dbReference>
<proteinExistence type="predicted"/>
<evidence type="ECO:0000259" key="4">
    <source>
        <dbReference type="Pfam" id="PF00931"/>
    </source>
</evidence>
<dbReference type="Gene3D" id="1.25.40.370">
    <property type="match status" value="1"/>
</dbReference>
<dbReference type="RefSeq" id="WP_316427555.1">
    <property type="nucleotide sequence ID" value="NZ_CP130144.1"/>
</dbReference>
<organism evidence="6">
    <name type="scientific">Leptolyngbya boryana CZ1</name>
    <dbReference type="NCBI Taxonomy" id="3060204"/>
    <lineage>
        <taxon>Bacteria</taxon>
        <taxon>Bacillati</taxon>
        <taxon>Cyanobacteriota</taxon>
        <taxon>Cyanophyceae</taxon>
        <taxon>Leptolyngbyales</taxon>
        <taxon>Leptolyngbyaceae</taxon>
        <taxon>Leptolyngbya group</taxon>
        <taxon>Leptolyngbya</taxon>
    </lineage>
</organism>
<keyword evidence="3" id="KW-0677">Repeat</keyword>
<evidence type="ECO:0000256" key="1">
    <source>
        <dbReference type="ARBA" id="ARBA00022574"/>
    </source>
</evidence>
<accession>A0AA97ARA5</accession>